<gene>
    <name evidence="1" type="ORF">EVEC_LOCUS8879</name>
</gene>
<accession>A0A0N4VFF0</accession>
<dbReference type="WBParaSite" id="EVEC_0000946901-mRNA-1">
    <property type="protein sequence ID" value="EVEC_0000946901-mRNA-1"/>
    <property type="gene ID" value="EVEC_0000946901"/>
</dbReference>
<protein>
    <submittedName>
        <fullName evidence="3">N-acetyltransferase domain-containing protein</fullName>
    </submittedName>
</protein>
<reference evidence="3" key="1">
    <citation type="submission" date="2017-02" db="UniProtKB">
        <authorList>
            <consortium name="WormBaseParasite"/>
        </authorList>
    </citation>
    <scope>IDENTIFICATION</scope>
</reference>
<proteinExistence type="predicted"/>
<organism evidence="3">
    <name type="scientific">Enterobius vermicularis</name>
    <name type="common">Human pinworm</name>
    <dbReference type="NCBI Taxonomy" id="51028"/>
    <lineage>
        <taxon>Eukaryota</taxon>
        <taxon>Metazoa</taxon>
        <taxon>Ecdysozoa</taxon>
        <taxon>Nematoda</taxon>
        <taxon>Chromadorea</taxon>
        <taxon>Rhabditida</taxon>
        <taxon>Spirurina</taxon>
        <taxon>Oxyuridomorpha</taxon>
        <taxon>Oxyuroidea</taxon>
        <taxon>Oxyuridae</taxon>
        <taxon>Enterobius</taxon>
    </lineage>
</organism>
<dbReference type="GO" id="GO:0008080">
    <property type="term" value="F:N-acetyltransferase activity"/>
    <property type="evidence" value="ECO:0007669"/>
    <property type="project" value="TreeGrafter"/>
</dbReference>
<evidence type="ECO:0000313" key="2">
    <source>
        <dbReference type="Proteomes" id="UP000274131"/>
    </source>
</evidence>
<dbReference type="Gene3D" id="3.40.630.30">
    <property type="match status" value="1"/>
</dbReference>
<dbReference type="STRING" id="51028.A0A0N4VFF0"/>
<sequence length="109" mass="12508">MQAEFWKTVDATINRIIWREVTSVADKHMRKGIAKFLAAYLLTAENINNLKIQGIASEATSLANQRLLSAAGYQKLLERKHSDYLDKNGKRIFFCDDGTDRIIVFFKKL</sequence>
<dbReference type="EMBL" id="UXUI01009668">
    <property type="protein sequence ID" value="VDD94128.1"/>
    <property type="molecule type" value="Genomic_DNA"/>
</dbReference>
<dbReference type="OrthoDB" id="41532at2759"/>
<dbReference type="PANTHER" id="PTHR20905">
    <property type="entry name" value="N-ACETYLTRANSFERASE-RELATED"/>
    <property type="match status" value="1"/>
</dbReference>
<dbReference type="AlphaFoldDB" id="A0A0N4VFF0"/>
<reference evidence="1 2" key="2">
    <citation type="submission" date="2018-10" db="EMBL/GenBank/DDBJ databases">
        <authorList>
            <consortium name="Pathogen Informatics"/>
        </authorList>
    </citation>
    <scope>NUCLEOTIDE SEQUENCE [LARGE SCALE GENOMIC DNA]</scope>
</reference>
<dbReference type="PANTHER" id="PTHR20905:SF30">
    <property type="entry name" value="N-ACETYLTRANSFERASE DOMAIN-CONTAINING PROTEIN"/>
    <property type="match status" value="1"/>
</dbReference>
<name>A0A0N4VFF0_ENTVE</name>
<keyword evidence="2" id="KW-1185">Reference proteome</keyword>
<evidence type="ECO:0000313" key="1">
    <source>
        <dbReference type="EMBL" id="VDD94128.1"/>
    </source>
</evidence>
<dbReference type="Proteomes" id="UP000274131">
    <property type="component" value="Unassembled WGS sequence"/>
</dbReference>
<evidence type="ECO:0000313" key="3">
    <source>
        <dbReference type="WBParaSite" id="EVEC_0000946901-mRNA-1"/>
    </source>
</evidence>